<organism evidence="3 4">
    <name type="scientific">Arcicella aurantiaca</name>
    <dbReference type="NCBI Taxonomy" id="591202"/>
    <lineage>
        <taxon>Bacteria</taxon>
        <taxon>Pseudomonadati</taxon>
        <taxon>Bacteroidota</taxon>
        <taxon>Cytophagia</taxon>
        <taxon>Cytophagales</taxon>
        <taxon>Flectobacillaceae</taxon>
        <taxon>Arcicella</taxon>
    </lineage>
</organism>
<name>A0A316DJM9_9BACT</name>
<proteinExistence type="inferred from homology"/>
<reference evidence="3 4" key="1">
    <citation type="submission" date="2018-05" db="EMBL/GenBank/DDBJ databases">
        <title>Genomic Encyclopedia of Archaeal and Bacterial Type Strains, Phase II (KMG-II): from individual species to whole genera.</title>
        <authorList>
            <person name="Goeker M."/>
        </authorList>
    </citation>
    <scope>NUCLEOTIDE SEQUENCE [LARGE SCALE GENOMIC DNA]</scope>
    <source>
        <strain evidence="3 4">DSM 22214</strain>
    </source>
</reference>
<dbReference type="EMBL" id="QGGO01000033">
    <property type="protein sequence ID" value="PWK17838.1"/>
    <property type="molecule type" value="Genomic_DNA"/>
</dbReference>
<keyword evidence="4" id="KW-1185">Reference proteome</keyword>
<comment type="similarity">
    <text evidence="1">Belongs to the ComF/GntX family.</text>
</comment>
<evidence type="ECO:0000313" key="3">
    <source>
        <dbReference type="EMBL" id="PWK17838.1"/>
    </source>
</evidence>
<dbReference type="Gene3D" id="3.40.50.2020">
    <property type="match status" value="1"/>
</dbReference>
<evidence type="ECO:0000313" key="4">
    <source>
        <dbReference type="Proteomes" id="UP000245489"/>
    </source>
</evidence>
<evidence type="ECO:0000259" key="2">
    <source>
        <dbReference type="Pfam" id="PF00156"/>
    </source>
</evidence>
<dbReference type="Pfam" id="PF00156">
    <property type="entry name" value="Pribosyltran"/>
    <property type="match status" value="1"/>
</dbReference>
<dbReference type="InterPro" id="IPR000836">
    <property type="entry name" value="PRTase_dom"/>
</dbReference>
<dbReference type="AlphaFoldDB" id="A0A316DJM9"/>
<dbReference type="OrthoDB" id="9779910at2"/>
<protein>
    <submittedName>
        <fullName evidence="3">ComF family protein</fullName>
    </submittedName>
</protein>
<dbReference type="RefSeq" id="WP_109744945.1">
    <property type="nucleotide sequence ID" value="NZ_QGGO01000033.1"/>
</dbReference>
<dbReference type="CDD" id="cd06223">
    <property type="entry name" value="PRTases_typeI"/>
    <property type="match status" value="1"/>
</dbReference>
<dbReference type="PANTHER" id="PTHR47505:SF1">
    <property type="entry name" value="DNA UTILIZATION PROTEIN YHGH"/>
    <property type="match status" value="1"/>
</dbReference>
<dbReference type="InterPro" id="IPR051910">
    <property type="entry name" value="ComF/GntX_DNA_util-trans"/>
</dbReference>
<evidence type="ECO:0000256" key="1">
    <source>
        <dbReference type="ARBA" id="ARBA00008007"/>
    </source>
</evidence>
<dbReference type="Proteomes" id="UP000245489">
    <property type="component" value="Unassembled WGS sequence"/>
</dbReference>
<dbReference type="InterPro" id="IPR029057">
    <property type="entry name" value="PRTase-like"/>
</dbReference>
<accession>A0A316DJM9</accession>
<feature type="domain" description="Phosphoribosyltransferase" evidence="2">
    <location>
        <begin position="134"/>
        <end position="223"/>
    </location>
</feature>
<sequence>MLHAFIDLIFPRICVGCELPLELNENQICTDCRFELPKTNSHILPDQQLINKFAGRVNLKYSLSYLKFIKGGKVQNMMHALKYKGNQEIGEMLGRWYGADLKENGFSGEFDLVLPVPLHKNRLLIRGYNQSDSFAKGLAESLGIEWRSDILKRGVETETQIKKSRIERFQNMQDVFFVEKLEGLNIRKIVVVDDTLTTGATLESCVMALNEVGVKDISIMAIATAL</sequence>
<gene>
    <name evidence="3" type="ORF">LV89_04285</name>
</gene>
<comment type="caution">
    <text evidence="3">The sequence shown here is derived from an EMBL/GenBank/DDBJ whole genome shotgun (WGS) entry which is preliminary data.</text>
</comment>
<dbReference type="SUPFAM" id="SSF53271">
    <property type="entry name" value="PRTase-like"/>
    <property type="match status" value="1"/>
</dbReference>
<dbReference type="PANTHER" id="PTHR47505">
    <property type="entry name" value="DNA UTILIZATION PROTEIN YHGH"/>
    <property type="match status" value="1"/>
</dbReference>